<dbReference type="AlphaFoldDB" id="A0AAD8V026"/>
<dbReference type="CDD" id="cd07489">
    <property type="entry name" value="Peptidases_S8_5"/>
    <property type="match status" value="1"/>
</dbReference>
<comment type="similarity">
    <text evidence="1 7 8">Belongs to the peptidase S8 family.</text>
</comment>
<proteinExistence type="inferred from homology"/>
<dbReference type="InterPro" id="IPR015500">
    <property type="entry name" value="Peptidase_S8_subtilisin-rel"/>
</dbReference>
<organism evidence="11 12">
    <name type="scientific">Colletotrichum navitas</name>
    <dbReference type="NCBI Taxonomy" id="681940"/>
    <lineage>
        <taxon>Eukaryota</taxon>
        <taxon>Fungi</taxon>
        <taxon>Dikarya</taxon>
        <taxon>Ascomycota</taxon>
        <taxon>Pezizomycotina</taxon>
        <taxon>Sordariomycetes</taxon>
        <taxon>Hypocreomycetidae</taxon>
        <taxon>Glomerellales</taxon>
        <taxon>Glomerellaceae</taxon>
        <taxon>Colletotrichum</taxon>
        <taxon>Colletotrichum graminicola species complex</taxon>
    </lineage>
</organism>
<dbReference type="Proteomes" id="UP001230504">
    <property type="component" value="Unassembled WGS sequence"/>
</dbReference>
<feature type="domain" description="Peptidase S8/S53" evidence="9">
    <location>
        <begin position="120"/>
        <end position="524"/>
    </location>
</feature>
<dbReference type="InterPro" id="IPR050131">
    <property type="entry name" value="Peptidase_S8_subtilisin-like"/>
</dbReference>
<dbReference type="PANTHER" id="PTHR43806">
    <property type="entry name" value="PEPTIDASE S8"/>
    <property type="match status" value="1"/>
</dbReference>
<keyword evidence="5 7" id="KW-0720">Serine protease</keyword>
<evidence type="ECO:0000256" key="5">
    <source>
        <dbReference type="ARBA" id="ARBA00022825"/>
    </source>
</evidence>
<dbReference type="GO" id="GO:0016020">
    <property type="term" value="C:membrane"/>
    <property type="evidence" value="ECO:0007669"/>
    <property type="project" value="InterPro"/>
</dbReference>
<keyword evidence="12" id="KW-1185">Reference proteome</keyword>
<evidence type="ECO:0000256" key="4">
    <source>
        <dbReference type="ARBA" id="ARBA00022801"/>
    </source>
</evidence>
<keyword evidence="2 7" id="KW-0645">Protease</keyword>
<dbReference type="Pfam" id="PF00082">
    <property type="entry name" value="Peptidase_S8"/>
    <property type="match status" value="1"/>
</dbReference>
<evidence type="ECO:0000256" key="2">
    <source>
        <dbReference type="ARBA" id="ARBA00022670"/>
    </source>
</evidence>
<dbReference type="Gene3D" id="3.40.50.200">
    <property type="entry name" value="Peptidase S8/S53 domain"/>
    <property type="match status" value="2"/>
</dbReference>
<evidence type="ECO:0000313" key="11">
    <source>
        <dbReference type="EMBL" id="KAK1572776.1"/>
    </source>
</evidence>
<feature type="active site" description="Charge relay system" evidence="6 7">
    <location>
        <position position="505"/>
    </location>
</feature>
<evidence type="ECO:0000313" key="12">
    <source>
        <dbReference type="Proteomes" id="UP001230504"/>
    </source>
</evidence>
<dbReference type="GeneID" id="85449288"/>
<name>A0AAD8V026_9PEZI</name>
<dbReference type="PROSITE" id="PS51892">
    <property type="entry name" value="SUBTILASE"/>
    <property type="match status" value="1"/>
</dbReference>
<protein>
    <submittedName>
        <fullName evidence="11">Subtilase</fullName>
    </submittedName>
</protein>
<evidence type="ECO:0000256" key="3">
    <source>
        <dbReference type="ARBA" id="ARBA00022729"/>
    </source>
</evidence>
<dbReference type="InterPro" id="IPR023827">
    <property type="entry name" value="Peptidase_S8_Asp-AS"/>
</dbReference>
<dbReference type="SUPFAM" id="SSF52743">
    <property type="entry name" value="Subtilisin-like"/>
    <property type="match status" value="1"/>
</dbReference>
<dbReference type="Pfam" id="PF06280">
    <property type="entry name" value="fn3_5"/>
    <property type="match status" value="1"/>
</dbReference>
<sequence length="897" mass="96709">MAGMAHEHEKQQPGSRRFILELPKGLGLSQLSSGFPGISGDKVYKTFHSDVFTGVSIEATGKTAEELQLLYGARNVWPSRPVQMAIANKGRTYTGDVSAANYTIHGITGVAKLHEEGVLGQGVKVAIVDSGVDYNHPALGGGFGEGFKVIGGYDLVGGSAWPVEGYEKRPDKDPYEESDIGHGTHVTGIVAGKSDSWQGVAPSASILSYKVFGAGDSGGTDEETLIEAFLMAYDDGADIITSSVGGRGGFSNNAWAEIASRLVDRGLVVTISAGNDGAGGAFLADNGQSGRNVLSVASSEPESVPGMPFDVTFEYKNGDVNTTRFGFFHGSLVHPFPINMNSSGLPVTALSFDPYDVTVGCRFLGPDSRNLSGALVLAPRGGCNGATKRYALHSAGAEYVLLFNDDNLYPLEGDYSTSRVEGISDRGAGVQILAALKEGANVTARFFDESHTSFVNLKNPAVVSSKFTSMGGLYDLQIKPDVAAPGSNIYSTLPGRKYGLMSGTSMATPYVAGIAALYISKYGGRATHGPEFGKRLSARILSSCDSARWNDGNNMTDYGTWAPVFQLGNGLVNATKVLNYKSELSFAKFALNDTVNFVPTHSVNITNNCMGSVTYKFCLQAAGGYEVLDNTAAASLKMGPEYMEFTPMDVVPVPNVTFPEGEFTVGPGETKMAKFTFAPPKGLNASAMPLYSGKVLIHGSNGEELAVPYMGVASDVRKNFRKMFVEGSPSIYSGRDAMPIVYKSNFTFNLSVYEQDFPRLQVRLRYGAQILRWDIFEAGWEEKSWGTYPPVPGMGGFIGMAATWDNERHTVYFDPDSHDEFDLVRGPLTELSRDDYNYSPYQAWWLGRFADGHKIQPGKYSMRIAALSPFGDPAKSDHWDIWRHDFEVIGNQTETNK</sequence>
<dbReference type="GO" id="GO:0006508">
    <property type="term" value="P:proteolysis"/>
    <property type="evidence" value="ECO:0007669"/>
    <property type="project" value="UniProtKB-KW"/>
</dbReference>
<dbReference type="InterPro" id="IPR010435">
    <property type="entry name" value="C5a/SBT2-like_Fn3"/>
</dbReference>
<dbReference type="PANTHER" id="PTHR43806:SF66">
    <property type="entry name" value="SERIN ENDOPEPTIDASE"/>
    <property type="match status" value="1"/>
</dbReference>
<dbReference type="InterPro" id="IPR034187">
    <property type="entry name" value="Peptidases_S8_5"/>
</dbReference>
<dbReference type="InterPro" id="IPR022398">
    <property type="entry name" value="Peptidase_S8_His-AS"/>
</dbReference>
<dbReference type="InterPro" id="IPR023828">
    <property type="entry name" value="Peptidase_S8_Ser-AS"/>
</dbReference>
<dbReference type="Gene3D" id="3.50.30.30">
    <property type="match status" value="1"/>
</dbReference>
<dbReference type="PROSITE" id="PS00138">
    <property type="entry name" value="SUBTILASE_SER"/>
    <property type="match status" value="1"/>
</dbReference>
<reference evidence="11" key="1">
    <citation type="submission" date="2021-06" db="EMBL/GenBank/DDBJ databases">
        <title>Comparative genomics, transcriptomics and evolutionary studies reveal genomic signatures of adaptation to plant cell wall in hemibiotrophic fungi.</title>
        <authorList>
            <consortium name="DOE Joint Genome Institute"/>
            <person name="Baroncelli R."/>
            <person name="Diaz J.F."/>
            <person name="Benocci T."/>
            <person name="Peng M."/>
            <person name="Battaglia E."/>
            <person name="Haridas S."/>
            <person name="Andreopoulos W."/>
            <person name="Labutti K."/>
            <person name="Pangilinan J."/>
            <person name="Floch G.L."/>
            <person name="Makela M.R."/>
            <person name="Henrissat B."/>
            <person name="Grigoriev I.V."/>
            <person name="Crouch J.A."/>
            <person name="De Vries R.P."/>
            <person name="Sukno S.A."/>
            <person name="Thon M.R."/>
        </authorList>
    </citation>
    <scope>NUCLEOTIDE SEQUENCE</scope>
    <source>
        <strain evidence="11">CBS 125086</strain>
    </source>
</reference>
<feature type="active site" description="Charge relay system" evidence="6 7">
    <location>
        <position position="182"/>
    </location>
</feature>
<dbReference type="PRINTS" id="PR00723">
    <property type="entry name" value="SUBTILISIN"/>
</dbReference>
<dbReference type="RefSeq" id="XP_060408560.1">
    <property type="nucleotide sequence ID" value="XM_060565048.1"/>
</dbReference>
<evidence type="ECO:0000259" key="10">
    <source>
        <dbReference type="Pfam" id="PF06280"/>
    </source>
</evidence>
<accession>A0AAD8V026</accession>
<keyword evidence="3" id="KW-0732">Signal</keyword>
<evidence type="ECO:0000256" key="7">
    <source>
        <dbReference type="PROSITE-ProRule" id="PRU01240"/>
    </source>
</evidence>
<evidence type="ECO:0000256" key="1">
    <source>
        <dbReference type="ARBA" id="ARBA00011073"/>
    </source>
</evidence>
<feature type="active site" description="Charge relay system" evidence="6 7">
    <location>
        <position position="129"/>
    </location>
</feature>
<evidence type="ECO:0000259" key="9">
    <source>
        <dbReference type="Pfam" id="PF00082"/>
    </source>
</evidence>
<dbReference type="EMBL" id="JAHLJV010000104">
    <property type="protein sequence ID" value="KAK1572776.1"/>
    <property type="molecule type" value="Genomic_DNA"/>
</dbReference>
<dbReference type="GO" id="GO:0004252">
    <property type="term" value="F:serine-type endopeptidase activity"/>
    <property type="evidence" value="ECO:0007669"/>
    <property type="project" value="UniProtKB-UniRule"/>
</dbReference>
<keyword evidence="4 7" id="KW-0378">Hydrolase</keyword>
<comment type="caution">
    <text evidence="11">The sequence shown here is derived from an EMBL/GenBank/DDBJ whole genome shotgun (WGS) entry which is preliminary data.</text>
</comment>
<dbReference type="InterPro" id="IPR000209">
    <property type="entry name" value="Peptidase_S8/S53_dom"/>
</dbReference>
<feature type="domain" description="C5a peptidase/Subtilisin-like protease SBT2-like Fn3-like" evidence="10">
    <location>
        <begin position="590"/>
        <end position="710"/>
    </location>
</feature>
<evidence type="ECO:0000256" key="6">
    <source>
        <dbReference type="PIRSR" id="PIRSR615500-1"/>
    </source>
</evidence>
<dbReference type="PROSITE" id="PS00136">
    <property type="entry name" value="SUBTILASE_ASP"/>
    <property type="match status" value="1"/>
</dbReference>
<evidence type="ECO:0000256" key="8">
    <source>
        <dbReference type="RuleBase" id="RU003355"/>
    </source>
</evidence>
<dbReference type="PROSITE" id="PS00137">
    <property type="entry name" value="SUBTILASE_HIS"/>
    <property type="match status" value="1"/>
</dbReference>
<gene>
    <name evidence="11" type="ORF">LY79DRAFT_707423</name>
</gene>
<dbReference type="InterPro" id="IPR036852">
    <property type="entry name" value="Peptidase_S8/S53_dom_sf"/>
</dbReference>